<dbReference type="STRING" id="33097.A0A150GF01"/>
<dbReference type="PANTHER" id="PTHR43268">
    <property type="entry name" value="THIOSULFATE SULFURTRANSFERASE/RHODANESE-LIKE DOMAIN-CONTAINING PROTEIN 2"/>
    <property type="match status" value="1"/>
</dbReference>
<dbReference type="SUPFAM" id="SSF53474">
    <property type="entry name" value="alpha/beta-Hydrolases"/>
    <property type="match status" value="1"/>
</dbReference>
<keyword evidence="4" id="KW-1185">Reference proteome</keyword>
<dbReference type="Gene3D" id="3.40.50.1820">
    <property type="entry name" value="alpha/beta hydrolase"/>
    <property type="match status" value="1"/>
</dbReference>
<comment type="caution">
    <text evidence="3">The sequence shown here is derived from an EMBL/GenBank/DDBJ whole genome shotgun (WGS) entry which is preliminary data.</text>
</comment>
<dbReference type="InterPro" id="IPR020936">
    <property type="entry name" value="TrhO"/>
</dbReference>
<protein>
    <recommendedName>
        <fullName evidence="2">Rhodanese domain-containing protein</fullName>
    </recommendedName>
</protein>
<feature type="compositionally biased region" description="Low complexity" evidence="1">
    <location>
        <begin position="196"/>
        <end position="206"/>
    </location>
</feature>
<evidence type="ECO:0000259" key="2">
    <source>
        <dbReference type="PROSITE" id="PS50206"/>
    </source>
</evidence>
<dbReference type="PROSITE" id="PS50206">
    <property type="entry name" value="RHODANESE_3"/>
    <property type="match status" value="1"/>
</dbReference>
<dbReference type="Gene3D" id="3.40.250.10">
    <property type="entry name" value="Rhodanese-like domain"/>
    <property type="match status" value="1"/>
</dbReference>
<dbReference type="Pfam" id="PF17773">
    <property type="entry name" value="UPF0176_N"/>
    <property type="match status" value="1"/>
</dbReference>
<dbReference type="PANTHER" id="PTHR43268:SF6">
    <property type="entry name" value="THIOSULFATE SULFURTRANSFERASE_RHODANESE-LIKE DOMAIN-CONTAINING PROTEIN 2"/>
    <property type="match status" value="1"/>
</dbReference>
<dbReference type="InterPro" id="IPR029058">
    <property type="entry name" value="AB_hydrolase_fold"/>
</dbReference>
<dbReference type="SUPFAM" id="SSF52821">
    <property type="entry name" value="Rhodanese/Cell cycle control phosphatase"/>
    <property type="match status" value="1"/>
</dbReference>
<dbReference type="EMBL" id="LSYV01000029">
    <property type="protein sequence ID" value="KXZ48398.1"/>
    <property type="molecule type" value="Genomic_DNA"/>
</dbReference>
<feature type="domain" description="Rhodanese" evidence="2">
    <location>
        <begin position="223"/>
        <end position="311"/>
    </location>
</feature>
<sequence length="685" mass="70087">MEFRIPQPTGAEHPAADENVPGILLYYKYVPMNEQQVEEVAQFYEQLCSKLGLNGRIRVARDGVNVTVGGAMASLRAHAAAVRAHSLLDGGDVDFKFAVSSGPRNDATLRETGMDTLVVRRCEELVTLGPLARSRADPRASTAPHLAPQQFHQLLARAATAAAAQGPGQDGAREGPAGTVTVAAAAAAAAARDCSGAATGAGPEAADGGGAGAGGDGGDGDSPLGPVVLLDARNVYETRIGHFDAGPTVPTLDPRTRAFSDLPAWLDEHEEALRNRTVLMYCTGGVRCERASAYLREKGAGFERVFQLSEETRQGRPRARLETQGRTCALRKKLRDLADFVFVDGPHRLPLFIKEEPDAFAIAAAADDDADSGSAATSAGVLADGGGDGCQAEASERRPKVAAAAAAAAKRAWLLPPELYGCGAAPAADGVTSCTAAPSYVDELQYTRQVAGWRESLAAVRAAVRELGPFDGVFGFSQGAGVAAALCALQQESRRQRPRPAAPAGPPAEADEADAAAGCDCGFRFAILASGFPPAVPELHDLLARVAPLELPSLHVYGSGAGAGPAAATAAPAGGDGEPAVALAAAAADRQIPRVQSEALAAVFAAAGPWAAIAGAAPPVGTNDGGGSDGLGGGGWRRRHLVHQCGHLIPATRAHAETFRAFLAEQCAAAGPGPGIAEERVAQGA</sequence>
<dbReference type="Gene3D" id="3.30.70.100">
    <property type="match status" value="1"/>
</dbReference>
<dbReference type="InterPro" id="IPR005645">
    <property type="entry name" value="FSH-like_dom"/>
</dbReference>
<reference evidence="4" key="1">
    <citation type="journal article" date="2016" name="Nat. Commun.">
        <title>The Gonium pectorale genome demonstrates co-option of cell cycle regulation during the evolution of multicellularity.</title>
        <authorList>
            <person name="Hanschen E.R."/>
            <person name="Marriage T.N."/>
            <person name="Ferris P.J."/>
            <person name="Hamaji T."/>
            <person name="Toyoda A."/>
            <person name="Fujiyama A."/>
            <person name="Neme R."/>
            <person name="Noguchi H."/>
            <person name="Minakuchi Y."/>
            <person name="Suzuki M."/>
            <person name="Kawai-Toyooka H."/>
            <person name="Smith D.R."/>
            <person name="Sparks H."/>
            <person name="Anderson J."/>
            <person name="Bakaric R."/>
            <person name="Luria V."/>
            <person name="Karger A."/>
            <person name="Kirschner M.W."/>
            <person name="Durand P.M."/>
            <person name="Michod R.E."/>
            <person name="Nozaki H."/>
            <person name="Olson B.J."/>
        </authorList>
    </citation>
    <scope>NUCLEOTIDE SEQUENCE [LARGE SCALE GENOMIC DNA]</scope>
    <source>
        <strain evidence="4">NIES-2863</strain>
    </source>
</reference>
<dbReference type="InterPro" id="IPR040503">
    <property type="entry name" value="TRHO_N"/>
</dbReference>
<organism evidence="3 4">
    <name type="scientific">Gonium pectorale</name>
    <name type="common">Green alga</name>
    <dbReference type="NCBI Taxonomy" id="33097"/>
    <lineage>
        <taxon>Eukaryota</taxon>
        <taxon>Viridiplantae</taxon>
        <taxon>Chlorophyta</taxon>
        <taxon>core chlorophytes</taxon>
        <taxon>Chlorophyceae</taxon>
        <taxon>CS clade</taxon>
        <taxon>Chlamydomonadales</taxon>
        <taxon>Volvocaceae</taxon>
        <taxon>Gonium</taxon>
    </lineage>
</organism>
<dbReference type="InterPro" id="IPR001763">
    <property type="entry name" value="Rhodanese-like_dom"/>
</dbReference>
<evidence type="ECO:0000313" key="3">
    <source>
        <dbReference type="EMBL" id="KXZ48398.1"/>
    </source>
</evidence>
<dbReference type="AlphaFoldDB" id="A0A150GF01"/>
<proteinExistence type="predicted"/>
<feature type="region of interest" description="Disordered" evidence="1">
    <location>
        <begin position="196"/>
        <end position="224"/>
    </location>
</feature>
<accession>A0A150GF01</accession>
<dbReference type="InterPro" id="IPR036873">
    <property type="entry name" value="Rhodanese-like_dom_sf"/>
</dbReference>
<gene>
    <name evidence="3" type="ORF">GPECTOR_28g805</name>
</gene>
<evidence type="ECO:0000256" key="1">
    <source>
        <dbReference type="SAM" id="MobiDB-lite"/>
    </source>
</evidence>
<feature type="compositionally biased region" description="Gly residues" evidence="1">
    <location>
        <begin position="207"/>
        <end position="217"/>
    </location>
</feature>
<name>A0A150GF01_GONPE</name>
<dbReference type="Proteomes" id="UP000075714">
    <property type="component" value="Unassembled WGS sequence"/>
</dbReference>
<evidence type="ECO:0000313" key="4">
    <source>
        <dbReference type="Proteomes" id="UP000075714"/>
    </source>
</evidence>
<dbReference type="OrthoDB" id="25002at2759"/>
<dbReference type="Pfam" id="PF03959">
    <property type="entry name" value="FSH1"/>
    <property type="match status" value="1"/>
</dbReference>